<dbReference type="RefSeq" id="XP_052129311.1">
    <property type="nucleotide sequence ID" value="XM_052273351.1"/>
</dbReference>
<gene>
    <name evidence="2" type="primary">LOC127750818</name>
</gene>
<dbReference type="GeneID" id="127750818"/>
<dbReference type="Proteomes" id="UP000504606">
    <property type="component" value="Unplaced"/>
</dbReference>
<reference evidence="2" key="1">
    <citation type="submission" date="2025-08" db="UniProtKB">
        <authorList>
            <consortium name="RefSeq"/>
        </authorList>
    </citation>
    <scope>IDENTIFICATION</scope>
    <source>
        <tissue evidence="2">Whole organism</tissue>
    </source>
</reference>
<dbReference type="AlphaFoldDB" id="A0A9C6XSS4"/>
<proteinExistence type="predicted"/>
<evidence type="ECO:0000313" key="1">
    <source>
        <dbReference type="Proteomes" id="UP000504606"/>
    </source>
</evidence>
<protein>
    <submittedName>
        <fullName evidence="2">Uncharacterized protein LOC127750818 isoform X1</fullName>
    </submittedName>
</protein>
<organism evidence="1 2">
    <name type="scientific">Frankliniella occidentalis</name>
    <name type="common">Western flower thrips</name>
    <name type="synonym">Euthrips occidentalis</name>
    <dbReference type="NCBI Taxonomy" id="133901"/>
    <lineage>
        <taxon>Eukaryota</taxon>
        <taxon>Metazoa</taxon>
        <taxon>Ecdysozoa</taxon>
        <taxon>Arthropoda</taxon>
        <taxon>Hexapoda</taxon>
        <taxon>Insecta</taxon>
        <taxon>Pterygota</taxon>
        <taxon>Neoptera</taxon>
        <taxon>Paraneoptera</taxon>
        <taxon>Thysanoptera</taxon>
        <taxon>Terebrantia</taxon>
        <taxon>Thripoidea</taxon>
        <taxon>Thripidae</taxon>
        <taxon>Frankliniella</taxon>
    </lineage>
</organism>
<dbReference type="KEGG" id="foc:127750818"/>
<sequence>MQLRPMLTFASRALCYLRCEEVTEMATTDRFWRWRLRLALRREATPERATLALEQKQTIPVSRCDCRRHGMLLQEGAHPAVQGGAAGRAGAGAGDTGWLLSEWSRRRAR</sequence>
<keyword evidence="1" id="KW-1185">Reference proteome</keyword>
<accession>A0A9C6XSS4</accession>
<name>A0A9C6XSS4_FRAOC</name>
<evidence type="ECO:0000313" key="2">
    <source>
        <dbReference type="RefSeq" id="XP_052129311.1"/>
    </source>
</evidence>